<dbReference type="AlphaFoldDB" id="A0A1G8FRN6"/>
<evidence type="ECO:0008006" key="5">
    <source>
        <dbReference type="Google" id="ProtNLM"/>
    </source>
</evidence>
<feature type="transmembrane region" description="Helical" evidence="2">
    <location>
        <begin position="89"/>
        <end position="108"/>
    </location>
</feature>
<evidence type="ECO:0000256" key="1">
    <source>
        <dbReference type="SAM" id="MobiDB-lite"/>
    </source>
</evidence>
<dbReference type="Proteomes" id="UP000198923">
    <property type="component" value="Unassembled WGS sequence"/>
</dbReference>
<protein>
    <recommendedName>
        <fullName evidence="5">YtxH domain-containing protein</fullName>
    </recommendedName>
</protein>
<name>A0A1G8FRN6_9ACTN</name>
<feature type="compositionally biased region" description="Basic and acidic residues" evidence="1">
    <location>
        <begin position="148"/>
        <end position="160"/>
    </location>
</feature>
<accession>A0A1G8FRN6</accession>
<keyword evidence="2" id="KW-0472">Membrane</keyword>
<keyword evidence="2" id="KW-1133">Transmembrane helix</keyword>
<sequence>MSLTMRKRRVEVIIPETWPERMKMQVRHAARQVRPITSDSIVVARGWAAPRLHDAAQTFEDRLAPRVSSILTQAAERISPTPVRPTRRWPVMAIALGLALSAAGFALYRRNAQQWAETMKDTAEDASQWMSEKAEKAKHKAQEIGGEASRKADEASRKMS</sequence>
<evidence type="ECO:0000256" key="2">
    <source>
        <dbReference type="SAM" id="Phobius"/>
    </source>
</evidence>
<reference evidence="3 4" key="1">
    <citation type="submission" date="2016-10" db="EMBL/GenBank/DDBJ databases">
        <authorList>
            <person name="de Groot N.N."/>
        </authorList>
    </citation>
    <scope>NUCLEOTIDE SEQUENCE [LARGE SCALE GENOMIC DNA]</scope>
    <source>
        <strain evidence="3 4">CPCC 201354</strain>
    </source>
</reference>
<proteinExistence type="predicted"/>
<evidence type="ECO:0000313" key="3">
    <source>
        <dbReference type="EMBL" id="SDH84767.1"/>
    </source>
</evidence>
<keyword evidence="4" id="KW-1185">Reference proteome</keyword>
<gene>
    <name evidence="3" type="ORF">SAMN05421505_12456</name>
</gene>
<feature type="region of interest" description="Disordered" evidence="1">
    <location>
        <begin position="123"/>
        <end position="160"/>
    </location>
</feature>
<keyword evidence="2" id="KW-0812">Transmembrane</keyword>
<dbReference type="EMBL" id="FNCN01000024">
    <property type="protein sequence ID" value="SDH84767.1"/>
    <property type="molecule type" value="Genomic_DNA"/>
</dbReference>
<evidence type="ECO:0000313" key="4">
    <source>
        <dbReference type="Proteomes" id="UP000198923"/>
    </source>
</evidence>
<organism evidence="3 4">
    <name type="scientific">Sinosporangium album</name>
    <dbReference type="NCBI Taxonomy" id="504805"/>
    <lineage>
        <taxon>Bacteria</taxon>
        <taxon>Bacillati</taxon>
        <taxon>Actinomycetota</taxon>
        <taxon>Actinomycetes</taxon>
        <taxon>Streptosporangiales</taxon>
        <taxon>Streptosporangiaceae</taxon>
        <taxon>Sinosporangium</taxon>
    </lineage>
</organism>